<evidence type="ECO:0000256" key="5">
    <source>
        <dbReference type="ARBA" id="ARBA00040756"/>
    </source>
</evidence>
<dbReference type="CDD" id="cd10434">
    <property type="entry name" value="GIY-YIG_UvrC_Cho"/>
    <property type="match status" value="1"/>
</dbReference>
<dbReference type="InterPro" id="IPR050066">
    <property type="entry name" value="UvrABC_protein_C"/>
</dbReference>
<gene>
    <name evidence="9" type="ORF">LCGC14_0708360</name>
</gene>
<dbReference type="PANTHER" id="PTHR30562:SF10">
    <property type="entry name" value="EXCINUCLEASE CHO"/>
    <property type="match status" value="1"/>
</dbReference>
<dbReference type="InterPro" id="IPR036397">
    <property type="entry name" value="RNaseH_sf"/>
</dbReference>
<reference evidence="9" key="1">
    <citation type="journal article" date="2015" name="Nature">
        <title>Complex archaea that bridge the gap between prokaryotes and eukaryotes.</title>
        <authorList>
            <person name="Spang A."/>
            <person name="Saw J.H."/>
            <person name="Jorgensen S.L."/>
            <person name="Zaremba-Niedzwiedzka K."/>
            <person name="Martijn J."/>
            <person name="Lind A.E."/>
            <person name="van Eijk R."/>
            <person name="Schleper C."/>
            <person name="Guy L."/>
            <person name="Ettema T.J."/>
        </authorList>
    </citation>
    <scope>NUCLEOTIDE SEQUENCE</scope>
</reference>
<dbReference type="SUPFAM" id="SSF82771">
    <property type="entry name" value="GIY-YIG endonuclease"/>
    <property type="match status" value="1"/>
</dbReference>
<dbReference type="GO" id="GO:0009380">
    <property type="term" value="C:excinuclease repair complex"/>
    <property type="evidence" value="ECO:0007669"/>
    <property type="project" value="TreeGrafter"/>
</dbReference>
<dbReference type="GO" id="GO:0009432">
    <property type="term" value="P:SOS response"/>
    <property type="evidence" value="ECO:0007669"/>
    <property type="project" value="UniProtKB-KW"/>
</dbReference>
<evidence type="ECO:0000259" key="8">
    <source>
        <dbReference type="PROSITE" id="PS50164"/>
    </source>
</evidence>
<sequence length="466" mass="53214">MVMDKERIYTVITLQATGKDVRHHRILKIGLARIENGEVIDRFISLVDPEQAIPEYIMSQTGIDERSVRMAPNFAEIANRVDVMLRNSVLVGHQVSWSYHALRSEFRHLGYNLDAPKICTQHLAKKLLPSLFSYEFDKLCSSLAIPLINRTYIEDILDATSILFQRLLSLDEDSGFIAGSLAPKIIGQRLPSRIDADTFTNLPTTPGIYQFQDSDGKIIYVGKAKNIKKRVLSHFFSQSVKEKTLCEQTYSIDFEETGNEFMALLLEAELIKKLEPYYNTIQKKLRTTYHIKAHSNKSGILQFAIEEKPQLGEDSELFFTKASAKKKLEQLCGDFNLCPKYAGLQRKKGRCDHAKFPFCAGVCFGNEQVYVYNKRATAALTTLIADTDSYYIRERGRRTGEVGVTLVLQGVYQGFGYIDSSQQISNIDELQDLIEPRKSTYHTTQILAAFRKKFPYKVNYIDRDFQ</sequence>
<keyword evidence="1" id="KW-0227">DNA damage</keyword>
<dbReference type="GO" id="GO:0016787">
    <property type="term" value="F:hydrolase activity"/>
    <property type="evidence" value="ECO:0007669"/>
    <property type="project" value="UniProtKB-KW"/>
</dbReference>
<dbReference type="Gene3D" id="3.40.1440.10">
    <property type="entry name" value="GIY-YIG endonuclease"/>
    <property type="match status" value="1"/>
</dbReference>
<proteinExistence type="predicted"/>
<evidence type="ECO:0000256" key="6">
    <source>
        <dbReference type="ARBA" id="ARBA00042138"/>
    </source>
</evidence>
<evidence type="ECO:0000256" key="3">
    <source>
        <dbReference type="ARBA" id="ARBA00023204"/>
    </source>
</evidence>
<dbReference type="Pfam" id="PF00929">
    <property type="entry name" value="RNase_T"/>
    <property type="match status" value="1"/>
</dbReference>
<protein>
    <recommendedName>
        <fullName evidence="5">Excinuclease cho</fullName>
    </recommendedName>
    <alternativeName>
        <fullName evidence="7">Endonuclease cho</fullName>
    </alternativeName>
    <alternativeName>
        <fullName evidence="6">UvrC homolog protein</fullName>
    </alternativeName>
</protein>
<dbReference type="SMART" id="SM00479">
    <property type="entry name" value="EXOIII"/>
    <property type="match status" value="1"/>
</dbReference>
<dbReference type="Pfam" id="PF01541">
    <property type="entry name" value="GIY-YIG"/>
    <property type="match status" value="1"/>
</dbReference>
<feature type="domain" description="GIY-YIG" evidence="8">
    <location>
        <begin position="204"/>
        <end position="280"/>
    </location>
</feature>
<dbReference type="SMART" id="SM00465">
    <property type="entry name" value="GIYc"/>
    <property type="match status" value="1"/>
</dbReference>
<dbReference type="InterPro" id="IPR013520">
    <property type="entry name" value="Ribonucl_H"/>
</dbReference>
<keyword evidence="4" id="KW-0742">SOS response</keyword>
<evidence type="ECO:0000313" key="9">
    <source>
        <dbReference type="EMBL" id="KKN42917.1"/>
    </source>
</evidence>
<dbReference type="InterPro" id="IPR047296">
    <property type="entry name" value="GIY-YIG_UvrC_Cho"/>
</dbReference>
<evidence type="ECO:0000256" key="4">
    <source>
        <dbReference type="ARBA" id="ARBA00023236"/>
    </source>
</evidence>
<name>A0A0F9R181_9ZZZZ</name>
<evidence type="ECO:0000256" key="2">
    <source>
        <dbReference type="ARBA" id="ARBA00022801"/>
    </source>
</evidence>
<evidence type="ECO:0000256" key="1">
    <source>
        <dbReference type="ARBA" id="ARBA00022763"/>
    </source>
</evidence>
<dbReference type="SUPFAM" id="SSF53098">
    <property type="entry name" value="Ribonuclease H-like"/>
    <property type="match status" value="1"/>
</dbReference>
<evidence type="ECO:0000256" key="7">
    <source>
        <dbReference type="ARBA" id="ARBA00042732"/>
    </source>
</evidence>
<keyword evidence="3" id="KW-0234">DNA repair</keyword>
<keyword evidence="2" id="KW-0378">Hydrolase</keyword>
<dbReference type="EMBL" id="LAZR01001548">
    <property type="protein sequence ID" value="KKN42917.1"/>
    <property type="molecule type" value="Genomic_DNA"/>
</dbReference>
<dbReference type="GO" id="GO:0006289">
    <property type="term" value="P:nucleotide-excision repair"/>
    <property type="evidence" value="ECO:0007669"/>
    <property type="project" value="InterPro"/>
</dbReference>
<organism evidence="9">
    <name type="scientific">marine sediment metagenome</name>
    <dbReference type="NCBI Taxonomy" id="412755"/>
    <lineage>
        <taxon>unclassified sequences</taxon>
        <taxon>metagenomes</taxon>
        <taxon>ecological metagenomes</taxon>
    </lineage>
</organism>
<dbReference type="GO" id="GO:0003676">
    <property type="term" value="F:nucleic acid binding"/>
    <property type="evidence" value="ECO:0007669"/>
    <property type="project" value="InterPro"/>
</dbReference>
<dbReference type="PANTHER" id="PTHR30562">
    <property type="entry name" value="UVRC/OXIDOREDUCTASE"/>
    <property type="match status" value="1"/>
</dbReference>
<dbReference type="AlphaFoldDB" id="A0A0F9R181"/>
<dbReference type="InterPro" id="IPR035901">
    <property type="entry name" value="GIY-YIG_endonuc_sf"/>
</dbReference>
<dbReference type="CDD" id="cd06127">
    <property type="entry name" value="DEDDh"/>
    <property type="match status" value="1"/>
</dbReference>
<dbReference type="InterPro" id="IPR000305">
    <property type="entry name" value="GIY-YIG_endonuc"/>
</dbReference>
<accession>A0A0F9R181</accession>
<dbReference type="InterPro" id="IPR012337">
    <property type="entry name" value="RNaseH-like_sf"/>
</dbReference>
<comment type="caution">
    <text evidence="9">The sequence shown here is derived from an EMBL/GenBank/DDBJ whole genome shotgun (WGS) entry which is preliminary data.</text>
</comment>
<dbReference type="PROSITE" id="PS50164">
    <property type="entry name" value="GIY_YIG"/>
    <property type="match status" value="1"/>
</dbReference>
<dbReference type="Gene3D" id="3.30.420.10">
    <property type="entry name" value="Ribonuclease H-like superfamily/Ribonuclease H"/>
    <property type="match status" value="1"/>
</dbReference>